<keyword evidence="3" id="KW-1185">Reference proteome</keyword>
<feature type="region of interest" description="Disordered" evidence="1">
    <location>
        <begin position="1"/>
        <end position="34"/>
    </location>
</feature>
<dbReference type="EMBL" id="KQ086622">
    <property type="protein sequence ID" value="KLO04262.1"/>
    <property type="molecule type" value="Genomic_DNA"/>
</dbReference>
<organism evidence="2 3">
    <name type="scientific">Schizopora paradoxa</name>
    <dbReference type="NCBI Taxonomy" id="27342"/>
    <lineage>
        <taxon>Eukaryota</taxon>
        <taxon>Fungi</taxon>
        <taxon>Dikarya</taxon>
        <taxon>Basidiomycota</taxon>
        <taxon>Agaricomycotina</taxon>
        <taxon>Agaricomycetes</taxon>
        <taxon>Hymenochaetales</taxon>
        <taxon>Schizoporaceae</taxon>
        <taxon>Schizopora</taxon>
    </lineage>
</organism>
<feature type="non-terminal residue" evidence="2">
    <location>
        <position position="532"/>
    </location>
</feature>
<feature type="compositionally biased region" description="Polar residues" evidence="1">
    <location>
        <begin position="344"/>
        <end position="354"/>
    </location>
</feature>
<name>A0A0H2QZ66_9AGAM</name>
<gene>
    <name evidence="2" type="ORF">SCHPADRAFT_947837</name>
</gene>
<dbReference type="InParanoid" id="A0A0H2QZ66"/>
<evidence type="ECO:0000256" key="1">
    <source>
        <dbReference type="SAM" id="MobiDB-lite"/>
    </source>
</evidence>
<feature type="compositionally biased region" description="Polar residues" evidence="1">
    <location>
        <begin position="491"/>
        <end position="512"/>
    </location>
</feature>
<evidence type="ECO:0000313" key="2">
    <source>
        <dbReference type="EMBL" id="KLO04262.1"/>
    </source>
</evidence>
<feature type="region of interest" description="Disordered" evidence="1">
    <location>
        <begin position="314"/>
        <end position="403"/>
    </location>
</feature>
<dbReference type="AlphaFoldDB" id="A0A0H2QZ66"/>
<reference evidence="2 3" key="1">
    <citation type="submission" date="2015-04" db="EMBL/GenBank/DDBJ databases">
        <title>Complete genome sequence of Schizopora paradoxa KUC8140, a cosmopolitan wood degrader in East Asia.</title>
        <authorList>
            <consortium name="DOE Joint Genome Institute"/>
            <person name="Min B."/>
            <person name="Park H."/>
            <person name="Jang Y."/>
            <person name="Kim J.-J."/>
            <person name="Kim K.H."/>
            <person name="Pangilinan J."/>
            <person name="Lipzen A."/>
            <person name="Riley R."/>
            <person name="Grigoriev I.V."/>
            <person name="Spatafora J.W."/>
            <person name="Choi I.-G."/>
        </authorList>
    </citation>
    <scope>NUCLEOTIDE SEQUENCE [LARGE SCALE GENOMIC DNA]</scope>
    <source>
        <strain evidence="2 3">KUC8140</strain>
    </source>
</reference>
<sequence>MSTVVPTADPDEIVEVPPPTDPAKSKSTTPSAKELLEKLKPHHKLFLDPYAPEIYETRKKSVKRKCTDAQELEDKAHEQLCAQYPDELVPAGDFLASVKLYFKNKMRKYRERDEEQAATQAKATTSNASGTRQATIEEVLLPKVTAKSLYKFENHEEIVEVAVEKAGKDNKRNPAEYQKTRKAGYESLPVETKQDYEERARRMNEESAAALGRPATDEEIIQNQLKVRDRIKEFLEGLIGEGYLQIGGDASFHLESTYACRRDGGVPVGFVLDVSGKSIPSFTKSRYYKKNGNGYAEFSDVVFRKLLEKRRVRAGPSHRNTIDLTDDGEPSSSGGPSRTERSEPSTQDGNSTLDSRGPVSMENAVSETREATVSVIGATNDVGVPSPLSPIHDVPEDEHTNSHLSDQIPASLASSGTVLQNTPTEKTINTGPQDPITTSEPVSSHLQSIAVIAATSNTPANLVNTSPCEDIPANESAAPSSEPHFDHHPSSHNTVQVSNSTSNGADQISPRNETAPAIEASKEQTKTKKRTK</sequence>
<evidence type="ECO:0000313" key="3">
    <source>
        <dbReference type="Proteomes" id="UP000053477"/>
    </source>
</evidence>
<protein>
    <submittedName>
        <fullName evidence="2">Uncharacterized protein</fullName>
    </submittedName>
</protein>
<feature type="region of interest" description="Disordered" evidence="1">
    <location>
        <begin position="463"/>
        <end position="532"/>
    </location>
</feature>
<accession>A0A0H2QZ66</accession>
<feature type="region of interest" description="Disordered" evidence="1">
    <location>
        <begin position="422"/>
        <end position="442"/>
    </location>
</feature>
<dbReference type="Proteomes" id="UP000053477">
    <property type="component" value="Unassembled WGS sequence"/>
</dbReference>
<proteinExistence type="predicted"/>